<proteinExistence type="predicted"/>
<evidence type="ECO:0000313" key="2">
    <source>
        <dbReference type="Proteomes" id="UP000321915"/>
    </source>
</evidence>
<dbReference type="KEGG" id="vg:77936494"/>
<reference evidence="1 2" key="1">
    <citation type="submission" date="2019-07" db="EMBL/GenBank/DDBJ databases">
        <authorList>
            <person name="Abdullah A."/>
            <person name="Lima G.C."/>
            <person name="Cuneo C.K."/>
            <person name="Ennest D.C."/>
            <person name="Fritz K.J."/>
            <person name="Johnson B.T."/>
            <person name="Larson S.M."/>
            <person name="Lemunyete M.N."/>
            <person name="Murray M.B."/>
            <person name="Osmond D.E."/>
            <person name="Patras K.A."/>
            <person name="Ransibrahmanakul S."/>
            <person name="Simpson K.A."/>
            <person name="Thull B.S."/>
            <person name="Wetzel S."/>
            <person name="Bonilla J.A."/>
            <person name="Klyczek K."/>
            <person name="Garlena R.A."/>
            <person name="Russell D.A."/>
            <person name="Pope W.H."/>
            <person name="Jacobs-Sera D."/>
            <person name="Hatfull G.F."/>
        </authorList>
    </citation>
    <scope>NUCLEOTIDE SEQUENCE [LARGE SCALE GENOMIC DNA]</scope>
</reference>
<evidence type="ECO:0000313" key="1">
    <source>
        <dbReference type="EMBL" id="QED11622.1"/>
    </source>
</evidence>
<dbReference type="Proteomes" id="UP000321915">
    <property type="component" value="Segment"/>
</dbReference>
<dbReference type="EMBL" id="MN183282">
    <property type="protein sequence ID" value="QED11622.1"/>
    <property type="molecule type" value="Genomic_DNA"/>
</dbReference>
<sequence>MKKYRAKPHVVEAQQFKGGIIDATPILNWINTNGGKGVWCGATRSHVKNSERRITSPGLPETLRIRTRNGWELIQVGDYVVRNEQGEFEPCPSAIFERDYESSLADVVSIIPTTKEWNNIA</sequence>
<accession>A0A5B8WLY8</accession>
<gene>
    <name evidence="1" type="primary">133</name>
    <name evidence="1" type="ORF">SEA_QUI_133</name>
</gene>
<organism evidence="1 2">
    <name type="scientific">Arthrobacter phage Qui</name>
    <dbReference type="NCBI Taxonomy" id="2603260"/>
    <lineage>
        <taxon>Viruses</taxon>
        <taxon>Duplodnaviria</taxon>
        <taxon>Heunggongvirae</taxon>
        <taxon>Uroviricota</taxon>
        <taxon>Caudoviricetes</taxon>
        <taxon>Quivirus</taxon>
        <taxon>Quivirus qui</taxon>
    </lineage>
</organism>
<dbReference type="RefSeq" id="YP_010660499.1">
    <property type="nucleotide sequence ID" value="NC_070877.1"/>
</dbReference>
<name>A0A5B8WLY8_9CAUD</name>
<dbReference type="GeneID" id="77936494"/>
<keyword evidence="2" id="KW-1185">Reference proteome</keyword>
<protein>
    <submittedName>
        <fullName evidence="1">Uncharacterized protein</fullName>
    </submittedName>
</protein>